<keyword evidence="2" id="KW-0808">Transferase</keyword>
<dbReference type="EMBL" id="JBHSFQ010000008">
    <property type="protein sequence ID" value="MFC4562364.1"/>
    <property type="molecule type" value="Genomic_DNA"/>
</dbReference>
<dbReference type="Proteomes" id="UP001595923">
    <property type="component" value="Unassembled WGS sequence"/>
</dbReference>
<comment type="caution">
    <text evidence="2">The sequence shown here is derived from an EMBL/GenBank/DDBJ whole genome shotgun (WGS) entry which is preliminary data.</text>
</comment>
<organism evidence="2 3">
    <name type="scientific">Nocardiopsis mangrovi</name>
    <dbReference type="NCBI Taxonomy" id="1179818"/>
    <lineage>
        <taxon>Bacteria</taxon>
        <taxon>Bacillati</taxon>
        <taxon>Actinomycetota</taxon>
        <taxon>Actinomycetes</taxon>
        <taxon>Streptosporangiales</taxon>
        <taxon>Nocardiopsidaceae</taxon>
        <taxon>Nocardiopsis</taxon>
    </lineage>
</organism>
<protein>
    <submittedName>
        <fullName evidence="2">GNAT family N-acetyltransferase</fullName>
        <ecNumber evidence="2">2.3.-.-</ecNumber>
    </submittedName>
</protein>
<dbReference type="RefSeq" id="WP_378573523.1">
    <property type="nucleotide sequence ID" value="NZ_JBHSFQ010000008.1"/>
</dbReference>
<feature type="domain" description="N-acetyltransferase" evidence="1">
    <location>
        <begin position="9"/>
        <end position="173"/>
    </location>
</feature>
<dbReference type="PANTHER" id="PTHR43792">
    <property type="entry name" value="GNAT FAMILY, PUTATIVE (AFU_ORTHOLOGUE AFUA_3G00765)-RELATED-RELATED"/>
    <property type="match status" value="1"/>
</dbReference>
<dbReference type="PROSITE" id="PS51186">
    <property type="entry name" value="GNAT"/>
    <property type="match status" value="1"/>
</dbReference>
<dbReference type="EC" id="2.3.-.-" evidence="2"/>
<dbReference type="InterPro" id="IPR051531">
    <property type="entry name" value="N-acetyltransferase"/>
</dbReference>
<dbReference type="GO" id="GO:0016746">
    <property type="term" value="F:acyltransferase activity"/>
    <property type="evidence" value="ECO:0007669"/>
    <property type="project" value="UniProtKB-KW"/>
</dbReference>
<proteinExistence type="predicted"/>
<keyword evidence="2" id="KW-0012">Acyltransferase</keyword>
<evidence type="ECO:0000259" key="1">
    <source>
        <dbReference type="PROSITE" id="PS51186"/>
    </source>
</evidence>
<dbReference type="InterPro" id="IPR016181">
    <property type="entry name" value="Acyl_CoA_acyltransferase"/>
</dbReference>
<sequence length="178" mass="19705">MIDVQGSRLRLREFRPSDAAGLFAVYGDEAATRHLSFEPRTFDQCEAIISSAAGDAAMVSRSVYMVAVADSADELVGAARLGVDERPHSGQVGFALRPDMWGRGLGVELVQLLLALGFDTLELNRLWGARSPDNLASKRVMERVGMIEEGRIRRHLRTRGAWRDSIVHSILDDEWRAA</sequence>
<gene>
    <name evidence="2" type="ORF">ACFO4E_10900</name>
</gene>
<reference evidence="3" key="1">
    <citation type="journal article" date="2019" name="Int. J. Syst. Evol. Microbiol.">
        <title>The Global Catalogue of Microorganisms (GCM) 10K type strain sequencing project: providing services to taxonomists for standard genome sequencing and annotation.</title>
        <authorList>
            <consortium name="The Broad Institute Genomics Platform"/>
            <consortium name="The Broad Institute Genome Sequencing Center for Infectious Disease"/>
            <person name="Wu L."/>
            <person name="Ma J."/>
        </authorList>
    </citation>
    <scope>NUCLEOTIDE SEQUENCE [LARGE SCALE GENOMIC DNA]</scope>
    <source>
        <strain evidence="3">XZYJ18</strain>
    </source>
</reference>
<keyword evidence="3" id="KW-1185">Reference proteome</keyword>
<name>A0ABV9DU07_9ACTN</name>
<evidence type="ECO:0000313" key="2">
    <source>
        <dbReference type="EMBL" id="MFC4562364.1"/>
    </source>
</evidence>
<dbReference type="SUPFAM" id="SSF55729">
    <property type="entry name" value="Acyl-CoA N-acyltransferases (Nat)"/>
    <property type="match status" value="1"/>
</dbReference>
<evidence type="ECO:0000313" key="3">
    <source>
        <dbReference type="Proteomes" id="UP001595923"/>
    </source>
</evidence>
<dbReference type="Pfam" id="PF13302">
    <property type="entry name" value="Acetyltransf_3"/>
    <property type="match status" value="1"/>
</dbReference>
<accession>A0ABV9DU07</accession>
<dbReference type="Gene3D" id="3.40.630.30">
    <property type="match status" value="1"/>
</dbReference>
<dbReference type="InterPro" id="IPR000182">
    <property type="entry name" value="GNAT_dom"/>
</dbReference>